<organism evidence="1">
    <name type="scientific">Pseudomonas aeruginosa</name>
    <dbReference type="NCBI Taxonomy" id="287"/>
    <lineage>
        <taxon>Bacteria</taxon>
        <taxon>Pseudomonadati</taxon>
        <taxon>Pseudomonadota</taxon>
        <taxon>Gammaproteobacteria</taxon>
        <taxon>Pseudomonadales</taxon>
        <taxon>Pseudomonadaceae</taxon>
        <taxon>Pseudomonas</taxon>
    </lineage>
</organism>
<evidence type="ECO:0000313" key="1">
    <source>
        <dbReference type="EMBL" id="QHU24529.1"/>
    </source>
</evidence>
<sequence>MKTERHEVSPLASQSIEEAALAAQIQGNPAAAMKLVLMMSEKQQEALAAACKSLIAFVPMKL</sequence>
<keyword evidence="1" id="KW-0614">Plasmid</keyword>
<geneLocation type="plasmid" evidence="1">
    <name>pNK546b</name>
</geneLocation>
<dbReference type="RefSeq" id="WP_042853461.1">
    <property type="nucleotide sequence ID" value="NZ_BSAO01000026.1"/>
</dbReference>
<dbReference type="AlphaFoldDB" id="A0A6C0L3D2"/>
<reference evidence="1" key="1">
    <citation type="submission" date="2019-10" db="EMBL/GenBank/DDBJ databases">
        <title>Extensively Drug-Resistant Pseudomonas aeruginosa ST664 clone carrying KPC-2-encoding megaplasmid in a burn clinic.</title>
        <authorList>
            <person name="Li Z."/>
            <person name="Cai Z."/>
            <person name="Cai Z."/>
            <person name="Zhang Y."/>
            <person name="Fu T."/>
            <person name="Jin Y."/>
            <person name="Cheng Z."/>
            <person name="Jin S."/>
            <person name="Wu W."/>
            <person name="Yang L."/>
            <person name="Bai F."/>
        </authorList>
    </citation>
    <scope>NUCLEOTIDE SEQUENCE</scope>
    <source>
        <strain evidence="1">NK546</strain>
        <plasmid evidence="1">pNK546b</plasmid>
    </source>
</reference>
<proteinExistence type="predicted"/>
<dbReference type="EMBL" id="MN583270">
    <property type="protein sequence ID" value="QHU24529.1"/>
    <property type="molecule type" value="Genomic_DNA"/>
</dbReference>
<name>A0A6C0L3D2_PSEAI</name>
<protein>
    <submittedName>
        <fullName evidence="1">Uncharacterized protein</fullName>
    </submittedName>
</protein>
<accession>A0A6C0L3D2</accession>